<dbReference type="SUPFAM" id="SSF52540">
    <property type="entry name" value="P-loop containing nucleoside triphosphate hydrolases"/>
    <property type="match status" value="1"/>
</dbReference>
<evidence type="ECO:0000313" key="2">
    <source>
        <dbReference type="Proteomes" id="UP000319449"/>
    </source>
</evidence>
<dbReference type="Gene3D" id="3.40.50.300">
    <property type="entry name" value="P-loop containing nucleotide triphosphate hydrolases"/>
    <property type="match status" value="1"/>
</dbReference>
<accession>A0A562V5W8</accession>
<protein>
    <submittedName>
        <fullName evidence="1">CO dehydrogenase maturation factor</fullName>
    </submittedName>
</protein>
<name>A0A562V5W8_9BACT</name>
<dbReference type="InterPro" id="IPR027417">
    <property type="entry name" value="P-loop_NTPase"/>
</dbReference>
<dbReference type="RefSeq" id="WP_211360591.1">
    <property type="nucleotide sequence ID" value="NZ_VLLN01000043.1"/>
</dbReference>
<reference evidence="1 2" key="1">
    <citation type="submission" date="2019-07" db="EMBL/GenBank/DDBJ databases">
        <title>Genomic Encyclopedia of Archaeal and Bacterial Type Strains, Phase II (KMG-II): from individual species to whole genera.</title>
        <authorList>
            <person name="Goeker M."/>
        </authorList>
    </citation>
    <scope>NUCLEOTIDE SEQUENCE [LARGE SCALE GENOMIC DNA]</scope>
    <source>
        <strain evidence="1 2">ATCC BAA-1139</strain>
    </source>
</reference>
<dbReference type="EMBL" id="VLLN01000043">
    <property type="protein sequence ID" value="TWJ13290.1"/>
    <property type="molecule type" value="Genomic_DNA"/>
</dbReference>
<evidence type="ECO:0000313" key="1">
    <source>
        <dbReference type="EMBL" id="TWJ13290.1"/>
    </source>
</evidence>
<keyword evidence="2" id="KW-1185">Reference proteome</keyword>
<dbReference type="AlphaFoldDB" id="A0A562V5W8"/>
<proteinExistence type="predicted"/>
<gene>
    <name evidence="1" type="ORF">JN12_03921</name>
</gene>
<dbReference type="Proteomes" id="UP000319449">
    <property type="component" value="Unassembled WGS sequence"/>
</dbReference>
<sequence>MSELDCLIMLSDASARGLRTVALLKEMVEERHVVHCRKMGVVFNRVQSGEDVLARSAGQIGVEIFGYVPQDPSVASYDLVGRSLAELPLDSAALEAVRGIVDNLGC</sequence>
<comment type="caution">
    <text evidence="1">The sequence shown here is derived from an EMBL/GenBank/DDBJ whole genome shotgun (WGS) entry which is preliminary data.</text>
</comment>
<organism evidence="1 2">
    <name type="scientific">Geobacter argillaceus</name>
    <dbReference type="NCBI Taxonomy" id="345631"/>
    <lineage>
        <taxon>Bacteria</taxon>
        <taxon>Pseudomonadati</taxon>
        <taxon>Thermodesulfobacteriota</taxon>
        <taxon>Desulfuromonadia</taxon>
        <taxon>Geobacterales</taxon>
        <taxon>Geobacteraceae</taxon>
        <taxon>Geobacter</taxon>
    </lineage>
</organism>